<feature type="domain" description="ATPase AAA-type core" evidence="1">
    <location>
        <begin position="293"/>
        <end position="420"/>
    </location>
</feature>
<organism evidence="2 3">
    <name type="scientific">Flavobacterium cerinum</name>
    <dbReference type="NCBI Taxonomy" id="2502784"/>
    <lineage>
        <taxon>Bacteria</taxon>
        <taxon>Pseudomonadati</taxon>
        <taxon>Bacteroidota</taxon>
        <taxon>Flavobacteriia</taxon>
        <taxon>Flavobacteriales</taxon>
        <taxon>Flavobacteriaceae</taxon>
        <taxon>Flavobacterium</taxon>
    </lineage>
</organism>
<dbReference type="Pfam" id="PF00004">
    <property type="entry name" value="AAA"/>
    <property type="match status" value="1"/>
</dbReference>
<evidence type="ECO:0000259" key="1">
    <source>
        <dbReference type="Pfam" id="PF00004"/>
    </source>
</evidence>
<evidence type="ECO:0000313" key="2">
    <source>
        <dbReference type="EMBL" id="UUC44131.1"/>
    </source>
</evidence>
<evidence type="ECO:0000313" key="3">
    <source>
        <dbReference type="Proteomes" id="UP001059844"/>
    </source>
</evidence>
<keyword evidence="3" id="KW-1185">Reference proteome</keyword>
<dbReference type="InterPro" id="IPR003959">
    <property type="entry name" value="ATPase_AAA_core"/>
</dbReference>
<dbReference type="EMBL" id="CP101751">
    <property type="protein sequence ID" value="UUC44131.1"/>
    <property type="molecule type" value="Genomic_DNA"/>
</dbReference>
<dbReference type="Proteomes" id="UP001059844">
    <property type="component" value="Chromosome"/>
</dbReference>
<dbReference type="Gene3D" id="3.40.50.300">
    <property type="entry name" value="P-loop containing nucleotide triphosphate hydrolases"/>
    <property type="match status" value="1"/>
</dbReference>
<protein>
    <submittedName>
        <fullName evidence="2">ATP-binding protein</fullName>
    </submittedName>
</protein>
<dbReference type="InterPro" id="IPR027417">
    <property type="entry name" value="P-loop_NTPase"/>
</dbReference>
<dbReference type="RefSeq" id="WP_256549801.1">
    <property type="nucleotide sequence ID" value="NZ_CP101751.1"/>
</dbReference>
<proteinExistence type="predicted"/>
<sequence length="1518" mass="176860">MQLVNFLEPKISEDLNKPVPIENKSFPYTLIADPRRFEELLYSIYKSKIDNSELTNFDNISLMSGVSEQGRDSVMFKNGKACAVIQCKKYTTNLSKDEFGKEITKLILYSLLDDRIIPDRNDFTYYIAVAKDFTADCRALIDNFNSQILAEPNLEEWLKSNLQMPTLQSLKTGDYKIEFRDILSKIKVKKIVPQELDLELIGKPQLAQLFFAVRSVTDNTGTEKILNILNGNLSEEEVSKQLYNGSISLISERNTFEGIEDSHISRSETAQLINWVQSETKKDAKGIMQNVCLLAAPSGYGKTVILKDFFSECQSLNLPVLGLKTDKLYSYTITDLQKSIGLTLPVFDFIERCRALYPLTIIVIDQIDALSQSMSSDRQFLEVFKGFINRFENDPNIKIIISVRNQDLNYDPILRQFRNRNTIQVSKLYQEQVLGQLDKIGITKNRVSSKLLELLRIPNNLNIFSRIASNEDSLKVTTIDELYMELWKQKVQQIPNHSKTNKTKVRKALYTIADKMFSSQRITISEHQLEDFSDEIDYLVSEQLIKREEKQLQFFHQSFYDFVFAKQFVEDGKDLLIYIKEAEQSIHIRSAVKMIIAYLRDYDAVLYDKYALQIISDDEIFFHIKHIIFLNILLQPKPTQKEQELVELCLKRSQNFKVLFFEHANGSYWLDFAIGNSLLGLLNDDTNTNNISEFEITDPNFEETMSSLKVHFLQRHVVSNDIKAWSYFKQIEDTKIIQKILYFITDWGNDDPFFMLAKCPDFINSDTWSYYHVLENIAKYDIDFVLNILKETLPLHYKKGNNKHDYDEREVIKLLAKDAPHKLLPILYECIVQNLHKESDFYDGIIRDWTYSYTDLRDEEQYDGKDFLYQKLAYCLKRTASNYKDDFLKFFNTHKSSNHYAILRIILFALTDNEQRFTNEIIELFNHFQRLGLLTSGDDLEYDMRLLVGKSFQFMNTKQQKIILDTIRNYNDQKELRTWTNDEGKRKLHFFWGLAKYYWLMHIPSDAIQSDAELKKSFLELQRKFPGRKDIPKRRNVIAGTVHSPIPINAQAFMKKKHWLKSFKKYDRDERRWGEDFLKGGKTELSSAFRSEVEKNPSLDKLDTITAVINAVDIPIEFAISGLYGWTQSSADLTKILPAFLKILEKGYPSDQETYITSIAGRFAYLEKTLPEVIDYLVNNSLQYENTDTSFIDTDDNQTSVNKLITKGINTRHGAASGYLAEVGDPTFKDIVFNTIKNILEIGPIESKASIYYRFYYLTRLDRERAHELFVTSLNNETDIHVIASSIISLQYFRTNGLKILDKPYRLLIESGFMGTEDSNKLFTIFYGSYLHNQDGAKELLEALLNSGNLNRSNAIDNIMKYYYTVDHSKSKNDELLEFIMSKVDEEEFNDISWSFYNAGHVSLSDIYEFVKKFIQSKYFKLTDQFIEYLLTQCGKFTFLAIELFESAVNNNKLKVDERHSYEIDAKAIKFIVSAYESVTDKDEKSIAARKKLLQSFDRLLTDLRFRRNQEQILSELI</sequence>
<reference evidence="2" key="1">
    <citation type="submission" date="2022-07" db="EMBL/GenBank/DDBJ databases">
        <title>Isolation, identification, and degradation of a PFOSA degrading strain from sewage treatment plant.</title>
        <authorList>
            <person name="Zhang L."/>
            <person name="Huo Y."/>
        </authorList>
    </citation>
    <scope>NUCLEOTIDE SEQUENCE</scope>
    <source>
        <strain evidence="2">C1</strain>
    </source>
</reference>
<name>A0ABY5IMR5_9FLAO</name>
<gene>
    <name evidence="2" type="ORF">NOX80_10850</name>
</gene>
<keyword evidence="2" id="KW-0067">ATP-binding</keyword>
<dbReference type="GO" id="GO:0005524">
    <property type="term" value="F:ATP binding"/>
    <property type="evidence" value="ECO:0007669"/>
    <property type="project" value="UniProtKB-KW"/>
</dbReference>
<accession>A0ABY5IMR5</accession>
<keyword evidence="2" id="KW-0547">Nucleotide-binding</keyword>
<dbReference type="SUPFAM" id="SSF52540">
    <property type="entry name" value="P-loop containing nucleoside triphosphate hydrolases"/>
    <property type="match status" value="1"/>
</dbReference>